<dbReference type="SUPFAM" id="SSF53756">
    <property type="entry name" value="UDP-Glycosyltransferase/glycogen phosphorylase"/>
    <property type="match status" value="1"/>
</dbReference>
<reference evidence="2 3" key="1">
    <citation type="submission" date="2016-07" db="EMBL/GenBank/DDBJ databases">
        <title>Draft Genome Sequence of Methylophaga muralis Bur 1.</title>
        <authorList>
            <person name="Vasilenko O.V."/>
            <person name="Doronina N.V."/>
            <person name="Shmareva M.N."/>
            <person name="Tarlachkov S.V."/>
            <person name="Mustakhimov I."/>
            <person name="Trotsenko Y.A."/>
        </authorList>
    </citation>
    <scope>NUCLEOTIDE SEQUENCE [LARGE SCALE GENOMIC DNA]</scope>
    <source>
        <strain evidence="2 3">Bur 1</strain>
    </source>
</reference>
<keyword evidence="3" id="KW-1185">Reference proteome</keyword>
<evidence type="ECO:0000313" key="3">
    <source>
        <dbReference type="Proteomes" id="UP000094379"/>
    </source>
</evidence>
<evidence type="ECO:0000313" key="2">
    <source>
        <dbReference type="EMBL" id="ODN65382.1"/>
    </source>
</evidence>
<evidence type="ECO:0000259" key="1">
    <source>
        <dbReference type="Pfam" id="PF00534"/>
    </source>
</evidence>
<dbReference type="STRING" id="291169.A9E74_02820"/>
<proteinExistence type="predicted"/>
<dbReference type="Pfam" id="PF00534">
    <property type="entry name" value="Glycos_transf_1"/>
    <property type="match status" value="1"/>
</dbReference>
<dbReference type="PANTHER" id="PTHR12526">
    <property type="entry name" value="GLYCOSYLTRANSFERASE"/>
    <property type="match status" value="1"/>
</dbReference>
<gene>
    <name evidence="2" type="primary">epsD_2</name>
    <name evidence="2" type="ORF">A9E74_02820</name>
</gene>
<feature type="domain" description="Glycosyl transferase family 1" evidence="1">
    <location>
        <begin position="33"/>
        <end position="178"/>
    </location>
</feature>
<dbReference type="EMBL" id="MCRI01000092">
    <property type="protein sequence ID" value="ODN65382.1"/>
    <property type="molecule type" value="Genomic_DNA"/>
</dbReference>
<protein>
    <submittedName>
        <fullName evidence="2">Putative glycosyltransferase EpsD</fullName>
        <ecNumber evidence="2">2.4.-.-</ecNumber>
    </submittedName>
</protein>
<sequence length="179" mass="19641">MADRAQIIENPVNIDIDVSYTLTKKALIHEMKLPDNSVFIGWFANWIERKRPIDVVELAALAKTNNSQPMVFLMFGEAREPLNTVVIDRISELGLEDRVFVMGTRSPIEPYIAACDALISTAENEGLGRTLIEAMLLETPVIATANGGHTEIIIDGVNGRLVPLGNTEAMLQAIAEVVK</sequence>
<dbReference type="EC" id="2.4.-.-" evidence="2"/>
<dbReference type="GO" id="GO:0016757">
    <property type="term" value="F:glycosyltransferase activity"/>
    <property type="evidence" value="ECO:0007669"/>
    <property type="project" value="UniProtKB-KW"/>
</dbReference>
<keyword evidence="2" id="KW-0328">Glycosyltransferase</keyword>
<dbReference type="Gene3D" id="3.40.50.2000">
    <property type="entry name" value="Glycogen Phosphorylase B"/>
    <property type="match status" value="1"/>
</dbReference>
<dbReference type="GO" id="GO:1901135">
    <property type="term" value="P:carbohydrate derivative metabolic process"/>
    <property type="evidence" value="ECO:0007669"/>
    <property type="project" value="UniProtKB-ARBA"/>
</dbReference>
<dbReference type="AlphaFoldDB" id="A0A1E3GMU9"/>
<comment type="caution">
    <text evidence="2">The sequence shown here is derived from an EMBL/GenBank/DDBJ whole genome shotgun (WGS) entry which is preliminary data.</text>
</comment>
<accession>A0A1E3GMU9</accession>
<organism evidence="2 3">
    <name type="scientific">Methylophaga muralis</name>
    <dbReference type="NCBI Taxonomy" id="291169"/>
    <lineage>
        <taxon>Bacteria</taxon>
        <taxon>Pseudomonadati</taxon>
        <taxon>Pseudomonadota</taxon>
        <taxon>Gammaproteobacteria</taxon>
        <taxon>Thiotrichales</taxon>
        <taxon>Piscirickettsiaceae</taxon>
        <taxon>Methylophaga</taxon>
    </lineage>
</organism>
<dbReference type="Proteomes" id="UP000094379">
    <property type="component" value="Unassembled WGS sequence"/>
</dbReference>
<dbReference type="InterPro" id="IPR001296">
    <property type="entry name" value="Glyco_trans_1"/>
</dbReference>
<name>A0A1E3GMU9_9GAMM</name>
<keyword evidence="2" id="KW-0808">Transferase</keyword>